<name>A0ABP7GXK2_9FLAO</name>
<protein>
    <submittedName>
        <fullName evidence="1">Uncharacterized protein</fullName>
    </submittedName>
</protein>
<accession>A0ABP7GXK2</accession>
<gene>
    <name evidence="1" type="ORF">GCM10022423_30010</name>
</gene>
<proteinExistence type="predicted"/>
<evidence type="ECO:0000313" key="1">
    <source>
        <dbReference type="EMBL" id="GAA3773466.1"/>
    </source>
</evidence>
<comment type="caution">
    <text evidence="1">The sequence shown here is derived from an EMBL/GenBank/DDBJ whole genome shotgun (WGS) entry which is preliminary data.</text>
</comment>
<dbReference type="Proteomes" id="UP001500748">
    <property type="component" value="Unassembled WGS sequence"/>
</dbReference>
<dbReference type="RefSeq" id="WP_345145421.1">
    <property type="nucleotide sequence ID" value="NZ_BAABDU010000004.1"/>
</dbReference>
<keyword evidence="2" id="KW-1185">Reference proteome</keyword>
<organism evidence="1 2">
    <name type="scientific">Flavobacterium ginsengiterrae</name>
    <dbReference type="NCBI Taxonomy" id="871695"/>
    <lineage>
        <taxon>Bacteria</taxon>
        <taxon>Pseudomonadati</taxon>
        <taxon>Bacteroidota</taxon>
        <taxon>Flavobacteriia</taxon>
        <taxon>Flavobacteriales</taxon>
        <taxon>Flavobacteriaceae</taxon>
        <taxon>Flavobacterium</taxon>
    </lineage>
</organism>
<dbReference type="EMBL" id="BAABDU010000004">
    <property type="protein sequence ID" value="GAA3773466.1"/>
    <property type="molecule type" value="Genomic_DNA"/>
</dbReference>
<evidence type="ECO:0000313" key="2">
    <source>
        <dbReference type="Proteomes" id="UP001500748"/>
    </source>
</evidence>
<reference evidence="2" key="1">
    <citation type="journal article" date="2019" name="Int. J. Syst. Evol. Microbiol.">
        <title>The Global Catalogue of Microorganisms (GCM) 10K type strain sequencing project: providing services to taxonomists for standard genome sequencing and annotation.</title>
        <authorList>
            <consortium name="The Broad Institute Genomics Platform"/>
            <consortium name="The Broad Institute Genome Sequencing Center for Infectious Disease"/>
            <person name="Wu L."/>
            <person name="Ma J."/>
        </authorList>
    </citation>
    <scope>NUCLEOTIDE SEQUENCE [LARGE SCALE GENOMIC DNA]</scope>
    <source>
        <strain evidence="2">JCM 17337</strain>
    </source>
</reference>
<sequence length="57" mass="6598">MKKFMLGDVVHLNSNPEVKMTIFNIQGNTIAVKYFSRMNKLEIKTFSSETLTLEKKC</sequence>